<sequence>MRLKDYISSMDRGELCSMALKMGITSSFLSQMASGYTRIPASRALSIEIITNGKVTRKEMLPDSWRKFWLEDELEYTARKYREVEQR</sequence>
<dbReference type="Gene3D" id="1.10.260.40">
    <property type="entry name" value="lambda repressor-like DNA-binding domains"/>
    <property type="match status" value="1"/>
</dbReference>
<dbReference type="SUPFAM" id="SSF47413">
    <property type="entry name" value="lambda repressor-like DNA-binding domains"/>
    <property type="match status" value="1"/>
</dbReference>
<dbReference type="Pfam" id="PF15943">
    <property type="entry name" value="YdaS_toxin"/>
    <property type="match status" value="1"/>
</dbReference>
<reference evidence="1 2" key="1">
    <citation type="submission" date="2018-06" db="EMBL/GenBank/DDBJ databases">
        <title>Completed Genome Sequences of 32 Strains from Various Serotypes of Salmonella enterica.</title>
        <authorList>
            <person name="Nash J.H.E."/>
            <person name="Robertson J."/>
            <person name="Bessonov K."/>
        </authorList>
    </citation>
    <scope>NUCLEOTIDE SEQUENCE [LARGE SCALE GENOMIC DNA]</scope>
    <source>
        <strain evidence="1 2">SA20021456</strain>
    </source>
</reference>
<organism evidence="1 2">
    <name type="scientific">Salmonella enterica</name>
    <name type="common">Salmonella choleraesuis</name>
    <dbReference type="NCBI Taxonomy" id="28901"/>
    <lineage>
        <taxon>Bacteria</taxon>
        <taxon>Pseudomonadati</taxon>
        <taxon>Pseudomonadota</taxon>
        <taxon>Gammaproteobacteria</taxon>
        <taxon>Enterobacterales</taxon>
        <taxon>Enterobacteriaceae</taxon>
        <taxon>Salmonella</taxon>
    </lineage>
</organism>
<dbReference type="InterPro" id="IPR031856">
    <property type="entry name" value="YdaS_toxin-like"/>
</dbReference>
<dbReference type="Proteomes" id="UP000251994">
    <property type="component" value="Chromosome"/>
</dbReference>
<evidence type="ECO:0008006" key="3">
    <source>
        <dbReference type="Google" id="ProtNLM"/>
    </source>
</evidence>
<evidence type="ECO:0000313" key="2">
    <source>
        <dbReference type="Proteomes" id="UP000251994"/>
    </source>
</evidence>
<dbReference type="AlphaFoldDB" id="A0A7U5YQH4"/>
<protein>
    <recommendedName>
        <fullName evidence="3">Helix-turn-helix domain-containing protein</fullName>
    </recommendedName>
</protein>
<name>A0A7U5YQH4_SALER</name>
<dbReference type="RefSeq" id="WP_154807605.1">
    <property type="nucleotide sequence ID" value="NZ_CP030219.1"/>
</dbReference>
<gene>
    <name evidence="1" type="ORF">CHC34_11515</name>
</gene>
<evidence type="ECO:0000313" key="1">
    <source>
        <dbReference type="EMBL" id="AXD71526.1"/>
    </source>
</evidence>
<dbReference type="GO" id="GO:0003677">
    <property type="term" value="F:DNA binding"/>
    <property type="evidence" value="ECO:0007669"/>
    <property type="project" value="InterPro"/>
</dbReference>
<dbReference type="InterPro" id="IPR010982">
    <property type="entry name" value="Lambda_DNA-bd_dom_sf"/>
</dbReference>
<accession>A0A7U5YQH4</accession>
<dbReference type="EMBL" id="CP030219">
    <property type="protein sequence ID" value="AXD71526.1"/>
    <property type="molecule type" value="Genomic_DNA"/>
</dbReference>
<proteinExistence type="predicted"/>